<reference evidence="2 3" key="1">
    <citation type="submission" date="2018-11" db="EMBL/GenBank/DDBJ databases">
        <authorList>
            <consortium name="Pathogen Informatics"/>
        </authorList>
    </citation>
    <scope>NUCLEOTIDE SEQUENCE [LARGE SCALE GENOMIC DNA]</scope>
</reference>
<feature type="non-terminal residue" evidence="2">
    <location>
        <position position="54"/>
    </location>
</feature>
<name>A0A3P6T7N0_CYLGO</name>
<evidence type="ECO:0000313" key="2">
    <source>
        <dbReference type="EMBL" id="VDK60881.1"/>
    </source>
</evidence>
<dbReference type="Gene3D" id="3.40.50.720">
    <property type="entry name" value="NAD(P)-binding Rossmann-like Domain"/>
    <property type="match status" value="1"/>
</dbReference>
<proteinExistence type="predicted"/>
<dbReference type="GO" id="GO:0016616">
    <property type="term" value="F:oxidoreductase activity, acting on the CH-OH group of donors, NAD or NADP as acceptor"/>
    <property type="evidence" value="ECO:0007669"/>
    <property type="project" value="InterPro"/>
</dbReference>
<dbReference type="Proteomes" id="UP000271889">
    <property type="component" value="Unassembled WGS sequence"/>
</dbReference>
<organism evidence="2 3">
    <name type="scientific">Cylicostephanus goldi</name>
    <name type="common">Nematode worm</name>
    <dbReference type="NCBI Taxonomy" id="71465"/>
    <lineage>
        <taxon>Eukaryota</taxon>
        <taxon>Metazoa</taxon>
        <taxon>Ecdysozoa</taxon>
        <taxon>Nematoda</taxon>
        <taxon>Chromadorea</taxon>
        <taxon>Rhabditida</taxon>
        <taxon>Rhabditina</taxon>
        <taxon>Rhabditomorpha</taxon>
        <taxon>Strongyloidea</taxon>
        <taxon>Strongylidae</taxon>
        <taxon>Cylicostephanus</taxon>
    </lineage>
</organism>
<accession>A0A3P6T7N0</accession>
<evidence type="ECO:0000259" key="1">
    <source>
        <dbReference type="Pfam" id="PF01210"/>
    </source>
</evidence>
<dbReference type="AlphaFoldDB" id="A0A3P6T7N0"/>
<gene>
    <name evidence="2" type="ORF">CGOC_LOCUS5148</name>
</gene>
<dbReference type="InterPro" id="IPR011128">
    <property type="entry name" value="G3P_DH_NAD-dep_N"/>
</dbReference>
<protein>
    <recommendedName>
        <fullName evidence="1">Glycerol-3-phosphate dehydrogenase NAD-dependent N-terminal domain-containing protein</fullName>
    </recommendedName>
</protein>
<dbReference type="GO" id="GO:0051287">
    <property type="term" value="F:NAD binding"/>
    <property type="evidence" value="ECO:0007669"/>
    <property type="project" value="InterPro"/>
</dbReference>
<dbReference type="Pfam" id="PF01210">
    <property type="entry name" value="NAD_Gly3P_dh_N"/>
    <property type="match status" value="1"/>
</dbReference>
<keyword evidence="3" id="KW-1185">Reference proteome</keyword>
<sequence>MMIEFVVFDSQGLSAPSSQKTGGVKLISEDIQEILKIDVSVLMGANLAHEVAND</sequence>
<dbReference type="EMBL" id="UYRV01015258">
    <property type="protein sequence ID" value="VDK60881.1"/>
    <property type="molecule type" value="Genomic_DNA"/>
</dbReference>
<dbReference type="OrthoDB" id="10263760at2759"/>
<evidence type="ECO:0000313" key="3">
    <source>
        <dbReference type="Proteomes" id="UP000271889"/>
    </source>
</evidence>
<feature type="domain" description="Glycerol-3-phosphate dehydrogenase NAD-dependent N-terminal" evidence="1">
    <location>
        <begin position="20"/>
        <end position="53"/>
    </location>
</feature>
<dbReference type="GO" id="GO:0046168">
    <property type="term" value="P:glycerol-3-phosphate catabolic process"/>
    <property type="evidence" value="ECO:0007669"/>
    <property type="project" value="InterPro"/>
</dbReference>